<dbReference type="Gene3D" id="1.10.287.310">
    <property type="match status" value="1"/>
</dbReference>
<dbReference type="AlphaFoldDB" id="A0A1B2ACC9"/>
<evidence type="ECO:0000256" key="1">
    <source>
        <dbReference type="ARBA" id="ARBA00009254"/>
    </source>
</evidence>
<evidence type="ECO:0000256" key="4">
    <source>
        <dbReference type="ARBA" id="ARBA00035204"/>
    </source>
</evidence>
<proteinExistence type="inferred from homology"/>
<gene>
    <name evidence="5 7" type="primary">rpmC</name>
    <name evidence="7" type="ORF">A6F68_01286</name>
</gene>
<dbReference type="STRING" id="692370.A6F68_01286"/>
<reference evidence="7 8" key="1">
    <citation type="submission" date="2016-07" db="EMBL/GenBank/DDBJ databases">
        <title>Complete genome sequence of Altererythrobacter dongtanensis KCTC 22672, a type strain with esterase isolated from tidal flat.</title>
        <authorList>
            <person name="Cheng H."/>
            <person name="Wu Y.-H."/>
            <person name="Zhou P."/>
            <person name="Huo Y.-Y."/>
            <person name="Wang C.-S."/>
            <person name="Xu X.-W."/>
        </authorList>
    </citation>
    <scope>NUCLEOTIDE SEQUENCE [LARGE SCALE GENOMIC DNA]</scope>
    <source>
        <strain evidence="7 8">KCTC 22672</strain>
    </source>
</reference>
<dbReference type="CDD" id="cd00427">
    <property type="entry name" value="Ribosomal_L29_HIP"/>
    <property type="match status" value="1"/>
</dbReference>
<evidence type="ECO:0000313" key="8">
    <source>
        <dbReference type="Proteomes" id="UP000092932"/>
    </source>
</evidence>
<dbReference type="SUPFAM" id="SSF46561">
    <property type="entry name" value="Ribosomal protein L29 (L29p)"/>
    <property type="match status" value="1"/>
</dbReference>
<accession>A0A1B2ACC9</accession>
<dbReference type="HAMAP" id="MF_00374">
    <property type="entry name" value="Ribosomal_uL29"/>
    <property type="match status" value="1"/>
</dbReference>
<keyword evidence="2 5" id="KW-0689">Ribosomal protein</keyword>
<dbReference type="RefSeq" id="WP_067677493.1">
    <property type="nucleotide sequence ID" value="NZ_CP016591.1"/>
</dbReference>
<dbReference type="InterPro" id="IPR050063">
    <property type="entry name" value="Ribosomal_protein_uL29"/>
</dbReference>
<protein>
    <recommendedName>
        <fullName evidence="4 5">Large ribosomal subunit protein uL29</fullName>
    </recommendedName>
</protein>
<organism evidence="7 8">
    <name type="scientific">Tsuneonella dongtanensis</name>
    <dbReference type="NCBI Taxonomy" id="692370"/>
    <lineage>
        <taxon>Bacteria</taxon>
        <taxon>Pseudomonadati</taxon>
        <taxon>Pseudomonadota</taxon>
        <taxon>Alphaproteobacteria</taxon>
        <taxon>Sphingomonadales</taxon>
        <taxon>Erythrobacteraceae</taxon>
        <taxon>Tsuneonella</taxon>
    </lineage>
</organism>
<keyword evidence="8" id="KW-1185">Reference proteome</keyword>
<feature type="region of interest" description="Disordered" evidence="6">
    <location>
        <begin position="1"/>
        <end position="28"/>
    </location>
</feature>
<evidence type="ECO:0000256" key="5">
    <source>
        <dbReference type="HAMAP-Rule" id="MF_00374"/>
    </source>
</evidence>
<evidence type="ECO:0000256" key="3">
    <source>
        <dbReference type="ARBA" id="ARBA00023274"/>
    </source>
</evidence>
<dbReference type="EMBL" id="CP016591">
    <property type="protein sequence ID" value="ANY19803.1"/>
    <property type="molecule type" value="Genomic_DNA"/>
</dbReference>
<keyword evidence="3 5" id="KW-0687">Ribonucleoprotein</keyword>
<evidence type="ECO:0000256" key="2">
    <source>
        <dbReference type="ARBA" id="ARBA00022980"/>
    </source>
</evidence>
<comment type="similarity">
    <text evidence="1 5">Belongs to the universal ribosomal protein uL29 family.</text>
</comment>
<evidence type="ECO:0000256" key="6">
    <source>
        <dbReference type="SAM" id="MobiDB-lite"/>
    </source>
</evidence>
<dbReference type="Pfam" id="PF00831">
    <property type="entry name" value="Ribosomal_L29"/>
    <property type="match status" value="1"/>
</dbReference>
<dbReference type="Proteomes" id="UP000092932">
    <property type="component" value="Chromosome"/>
</dbReference>
<dbReference type="InterPro" id="IPR001854">
    <property type="entry name" value="Ribosomal_uL29"/>
</dbReference>
<name>A0A1B2ACC9_9SPHN</name>
<dbReference type="GO" id="GO:0003735">
    <property type="term" value="F:structural constituent of ribosome"/>
    <property type="evidence" value="ECO:0007669"/>
    <property type="project" value="InterPro"/>
</dbReference>
<evidence type="ECO:0000313" key="7">
    <source>
        <dbReference type="EMBL" id="ANY19803.1"/>
    </source>
</evidence>
<dbReference type="FunFam" id="1.10.287.310:FF:000001">
    <property type="entry name" value="50S ribosomal protein L29"/>
    <property type="match status" value="1"/>
</dbReference>
<dbReference type="OrthoDB" id="9815192at2"/>
<dbReference type="NCBIfam" id="TIGR00012">
    <property type="entry name" value="L29"/>
    <property type="match status" value="1"/>
</dbReference>
<dbReference type="PANTHER" id="PTHR10916:SF0">
    <property type="entry name" value="LARGE RIBOSOMAL SUBUNIT PROTEIN UL29C"/>
    <property type="match status" value="1"/>
</dbReference>
<dbReference type="KEGG" id="ado:A6F68_01286"/>
<sequence>MAKAPAKKAAKADAGNPKAADMRTKTDDQLSDQLVDLKREAFNLRFQAATNQLERPARIREVRRDIARIKTLQNERSRSAAK</sequence>
<dbReference type="InterPro" id="IPR036049">
    <property type="entry name" value="Ribosomal_uL29_sf"/>
</dbReference>
<dbReference type="GO" id="GO:0022625">
    <property type="term" value="C:cytosolic large ribosomal subunit"/>
    <property type="evidence" value="ECO:0007669"/>
    <property type="project" value="TreeGrafter"/>
</dbReference>
<dbReference type="GO" id="GO:0006412">
    <property type="term" value="P:translation"/>
    <property type="evidence" value="ECO:0007669"/>
    <property type="project" value="UniProtKB-UniRule"/>
</dbReference>
<dbReference type="PANTHER" id="PTHR10916">
    <property type="entry name" value="60S RIBOSOMAL PROTEIN L35/50S RIBOSOMAL PROTEIN L29"/>
    <property type="match status" value="1"/>
</dbReference>
<dbReference type="PATRIC" id="fig|692370.5.peg.1300"/>